<reference evidence="2" key="1">
    <citation type="submission" date="2020-09" db="EMBL/GenBank/DDBJ databases">
        <title>Brevundimonas sp. LVF2 isolated from a puddle in Goettingen, Germany.</title>
        <authorList>
            <person name="Friedrich I."/>
            <person name="Klassen A."/>
            <person name="Hannes N."/>
            <person name="Schneider D."/>
            <person name="Hertel R."/>
            <person name="Daniel R."/>
        </authorList>
    </citation>
    <scope>NUCLEOTIDE SEQUENCE</scope>
    <source>
        <strain evidence="2">LVF2</strain>
    </source>
</reference>
<dbReference type="RefSeq" id="WP_207870746.1">
    <property type="nucleotide sequence ID" value="NZ_CP062222.1"/>
</dbReference>
<keyword evidence="3" id="KW-1185">Reference proteome</keyword>
<feature type="domain" description="ER-bound oxygenase mpaB/mpaB'/Rubber oxygenase catalytic" evidence="1">
    <location>
        <begin position="49"/>
        <end position="275"/>
    </location>
</feature>
<gene>
    <name evidence="2" type="ORF">IFJ75_01110</name>
</gene>
<dbReference type="PANTHER" id="PTHR36151:SF3">
    <property type="entry name" value="ER-BOUND OXYGENASE MPAB_MPAB'_RUBBER OXYGENASE CATALYTIC DOMAIN-CONTAINING PROTEIN"/>
    <property type="match status" value="1"/>
</dbReference>
<dbReference type="AlphaFoldDB" id="A0A975GW98"/>
<accession>A0A975GW98</accession>
<dbReference type="Proteomes" id="UP000663918">
    <property type="component" value="Chromosome"/>
</dbReference>
<dbReference type="KEGG" id="bgoe:IFJ75_01110"/>
<sequence length="303" mass="32858">MTAITLPEALQRRVEAAAGGFLRADGLPVIDFSEPKGEPALIGADSVSWRIFKNPIALFIGGVAAVILELAEPRVRAGVWDHTSFRTDPAPRLKRTGLAAMVTVYAAQSQAEAMIAGVNRRHARVTGTADDGRTYAADDLELLDWVQATASYGFIEAFHRFARPLSHEERDRAWAEAGPAARLYGATGAPSSRAEWQAQLDAMTPKLTASPIVFEFLEIMRAAPLLPGLARPLQSLLIRAAVDLTPPEVARIVGLTPRHGLASWQTPIVRAAARAADRLPLREAPPARACLRLGLPADWLYRR</sequence>
<protein>
    <submittedName>
        <fullName evidence="2">DUF2236 domain-containing protein</fullName>
    </submittedName>
</protein>
<evidence type="ECO:0000313" key="3">
    <source>
        <dbReference type="Proteomes" id="UP000663918"/>
    </source>
</evidence>
<dbReference type="EMBL" id="CP062222">
    <property type="protein sequence ID" value="QTC91568.1"/>
    <property type="molecule type" value="Genomic_DNA"/>
</dbReference>
<evidence type="ECO:0000259" key="1">
    <source>
        <dbReference type="Pfam" id="PF09995"/>
    </source>
</evidence>
<organism evidence="2 3">
    <name type="scientific">Brevundimonas goettingensis</name>
    <dbReference type="NCBI Taxonomy" id="2774190"/>
    <lineage>
        <taxon>Bacteria</taxon>
        <taxon>Pseudomonadati</taxon>
        <taxon>Pseudomonadota</taxon>
        <taxon>Alphaproteobacteria</taxon>
        <taxon>Caulobacterales</taxon>
        <taxon>Caulobacteraceae</taxon>
        <taxon>Brevundimonas</taxon>
    </lineage>
</organism>
<evidence type="ECO:0000313" key="2">
    <source>
        <dbReference type="EMBL" id="QTC91568.1"/>
    </source>
</evidence>
<proteinExistence type="predicted"/>
<dbReference type="PANTHER" id="PTHR36151">
    <property type="entry name" value="BLR2777 PROTEIN"/>
    <property type="match status" value="1"/>
</dbReference>
<name>A0A975GW98_9CAUL</name>
<dbReference type="Pfam" id="PF09995">
    <property type="entry name" value="MPAB_Lcp_cat"/>
    <property type="match status" value="1"/>
</dbReference>
<dbReference type="GO" id="GO:0016491">
    <property type="term" value="F:oxidoreductase activity"/>
    <property type="evidence" value="ECO:0007669"/>
    <property type="project" value="InterPro"/>
</dbReference>
<dbReference type="InterPro" id="IPR018713">
    <property type="entry name" value="MPAB/Lcp_cat_dom"/>
</dbReference>